<protein>
    <recommendedName>
        <fullName evidence="3">3-hydroxyisobutyrate dehydrogenase</fullName>
        <ecNumber evidence="3">1.1.1.31</ecNumber>
    </recommendedName>
</protein>
<gene>
    <name evidence="9" type="ORF">D9757_001736</name>
</gene>
<dbReference type="OrthoDB" id="16464at2759"/>
<reference evidence="9 10" key="1">
    <citation type="journal article" date="2020" name="ISME J.">
        <title>Uncovering the hidden diversity of litter-decomposition mechanisms in mushroom-forming fungi.</title>
        <authorList>
            <person name="Floudas D."/>
            <person name="Bentzer J."/>
            <person name="Ahren D."/>
            <person name="Johansson T."/>
            <person name="Persson P."/>
            <person name="Tunlid A."/>
        </authorList>
    </citation>
    <scope>NUCLEOTIDE SEQUENCE [LARGE SCALE GENOMIC DNA]</scope>
    <source>
        <strain evidence="9 10">CBS 406.79</strain>
    </source>
</reference>
<dbReference type="GO" id="GO:0009083">
    <property type="term" value="P:branched-chain amino acid catabolic process"/>
    <property type="evidence" value="ECO:0007669"/>
    <property type="project" value="UniProtKB-KW"/>
</dbReference>
<comment type="similarity">
    <text evidence="2">Belongs to the HIBADH-related family. 3-hydroxyisobutyrate dehydrogenase subfamily.</text>
</comment>
<evidence type="ECO:0000313" key="10">
    <source>
        <dbReference type="Proteomes" id="UP000518752"/>
    </source>
</evidence>
<keyword evidence="4" id="KW-0101">Branched-chain amino acid catabolism</keyword>
<evidence type="ECO:0000256" key="4">
    <source>
        <dbReference type="ARBA" id="ARBA00022456"/>
    </source>
</evidence>
<keyword evidence="5" id="KW-0560">Oxidoreductase</keyword>
<dbReference type="EC" id="1.1.1.31" evidence="3"/>
<feature type="domain" description="3-hydroxyisobutyrate dehydrogenase-like NAD-binding" evidence="8">
    <location>
        <begin position="3"/>
        <end position="120"/>
    </location>
</feature>
<evidence type="ECO:0000259" key="8">
    <source>
        <dbReference type="Pfam" id="PF14833"/>
    </source>
</evidence>
<dbReference type="GO" id="GO:0051287">
    <property type="term" value="F:NAD binding"/>
    <property type="evidence" value="ECO:0007669"/>
    <property type="project" value="InterPro"/>
</dbReference>
<dbReference type="SUPFAM" id="SSF51735">
    <property type="entry name" value="NAD(P)-binding Rossmann-fold domains"/>
    <property type="match status" value="1"/>
</dbReference>
<keyword evidence="10" id="KW-1185">Reference proteome</keyword>
<organism evidence="9 10">
    <name type="scientific">Collybiopsis confluens</name>
    <dbReference type="NCBI Taxonomy" id="2823264"/>
    <lineage>
        <taxon>Eukaryota</taxon>
        <taxon>Fungi</taxon>
        <taxon>Dikarya</taxon>
        <taxon>Basidiomycota</taxon>
        <taxon>Agaricomycotina</taxon>
        <taxon>Agaricomycetes</taxon>
        <taxon>Agaricomycetidae</taxon>
        <taxon>Agaricales</taxon>
        <taxon>Marasmiineae</taxon>
        <taxon>Omphalotaceae</taxon>
        <taxon>Collybiopsis</taxon>
    </lineage>
</organism>
<dbReference type="PANTHER" id="PTHR22981">
    <property type="entry name" value="3-HYDROXYISOBUTYRATE DEHYDROGENASE-RELATED"/>
    <property type="match status" value="1"/>
</dbReference>
<evidence type="ECO:0000313" key="9">
    <source>
        <dbReference type="EMBL" id="KAF5391916.1"/>
    </source>
</evidence>
<dbReference type="InterPro" id="IPR008927">
    <property type="entry name" value="6-PGluconate_DH-like_C_sf"/>
</dbReference>
<proteinExistence type="inferred from homology"/>
<evidence type="ECO:0000256" key="2">
    <source>
        <dbReference type="ARBA" id="ARBA00006013"/>
    </source>
</evidence>
<comment type="pathway">
    <text evidence="1">Amino-acid degradation; L-valine degradation.</text>
</comment>
<keyword evidence="6" id="KW-0520">NAD</keyword>
<dbReference type="Gene3D" id="1.10.1040.10">
    <property type="entry name" value="N-(1-d-carboxylethyl)-l-norvaline Dehydrogenase, domain 2"/>
    <property type="match status" value="1"/>
</dbReference>
<evidence type="ECO:0000256" key="7">
    <source>
        <dbReference type="ARBA" id="ARBA00049197"/>
    </source>
</evidence>
<comment type="caution">
    <text evidence="9">The sequence shown here is derived from an EMBL/GenBank/DDBJ whole genome shotgun (WGS) entry which is preliminary data.</text>
</comment>
<sequence>MCLILGVQQAVVGEAMLLGTKLGLDPTILSSVIGSSTGNCWSVSVNNPVPHALPEKSPPCERDYEGGFASALMVKDMGLASNMASLAGCPIPMGEAAEILYAQMIEENPELARKDFSSVYLYLKKAMVEGKQWPTTLPSQMSSSAVRFLCLRYPISSEPSSGGVNTYSRALAAYLVPLDGEPLVSHLRIVDKYSVEPATTYIGSEFPQVLNKPQVDYKQANLTNTLLTPRLAIVESVFEPPTGQRPYDYVFDLSGEVRYDRTEMIQINTTHNVARMLGQEAAKRNVKAYVRVTLPFYETSSKGPHDEKDDPKPDGTIGIWWHETLRTLAAIDNNISLNLVILRAGFVYGPYVEFGDITSAITVASVYGYLKKPMKSVWSPGKNPTNTLHVVDLAGAAWASAQWMASLGRKEADILAGESIIFHNEKAKVSQVTGMQPHDKRLVAPLFNIVDDSKSTLLSVGQTVTSFFGTTFDFFNFAERNLYKFMDDTVEEINEQHVGGWTEMIQSSDPPVLKTPLSAYMDKYALEKHVVEFNNTKIKEIIGYTLKYSQFNHDAIRDTVGKWKEEGSWPTLV</sequence>
<name>A0A8H5HYY0_9AGAR</name>
<accession>A0A8H5HYY0</accession>
<dbReference type="InterPro" id="IPR029154">
    <property type="entry name" value="HIBADH-like_NADP-bd"/>
</dbReference>
<evidence type="ECO:0000256" key="3">
    <source>
        <dbReference type="ARBA" id="ARBA00012991"/>
    </source>
</evidence>
<dbReference type="PANTHER" id="PTHR22981:SF7">
    <property type="entry name" value="3-HYDROXYISOBUTYRATE DEHYDROGENASE, MITOCHONDRIAL"/>
    <property type="match status" value="1"/>
</dbReference>
<dbReference type="InterPro" id="IPR013328">
    <property type="entry name" value="6PGD_dom2"/>
</dbReference>
<dbReference type="FunFam" id="1.10.1040.10:FF:000006">
    <property type="entry name" value="3-hydroxyisobutyrate dehydrogenase"/>
    <property type="match status" value="1"/>
</dbReference>
<evidence type="ECO:0000256" key="5">
    <source>
        <dbReference type="ARBA" id="ARBA00023002"/>
    </source>
</evidence>
<dbReference type="Gene3D" id="3.40.50.720">
    <property type="entry name" value="NAD(P)-binding Rossmann-like Domain"/>
    <property type="match status" value="1"/>
</dbReference>
<dbReference type="InterPro" id="IPR036291">
    <property type="entry name" value="NAD(P)-bd_dom_sf"/>
</dbReference>
<dbReference type="SUPFAM" id="SSF48179">
    <property type="entry name" value="6-phosphogluconate dehydrogenase C-terminal domain-like"/>
    <property type="match status" value="1"/>
</dbReference>
<evidence type="ECO:0000256" key="6">
    <source>
        <dbReference type="ARBA" id="ARBA00023027"/>
    </source>
</evidence>
<comment type="catalytic activity">
    <reaction evidence="7">
        <text>3-hydroxy-2-methylpropanoate + NAD(+) = 2-methyl-3-oxopropanoate + NADH + H(+)</text>
        <dbReference type="Rhea" id="RHEA:17681"/>
        <dbReference type="ChEBI" id="CHEBI:11805"/>
        <dbReference type="ChEBI" id="CHEBI:15378"/>
        <dbReference type="ChEBI" id="CHEBI:57540"/>
        <dbReference type="ChEBI" id="CHEBI:57700"/>
        <dbReference type="ChEBI" id="CHEBI:57945"/>
        <dbReference type="EC" id="1.1.1.31"/>
    </reaction>
</comment>
<dbReference type="Proteomes" id="UP000518752">
    <property type="component" value="Unassembled WGS sequence"/>
</dbReference>
<dbReference type="Pfam" id="PF14833">
    <property type="entry name" value="NAD_binding_11"/>
    <property type="match status" value="1"/>
</dbReference>
<dbReference type="GO" id="GO:0008442">
    <property type="term" value="F:3-hydroxyisobutyrate dehydrogenase activity"/>
    <property type="evidence" value="ECO:0007669"/>
    <property type="project" value="UniProtKB-EC"/>
</dbReference>
<dbReference type="AlphaFoldDB" id="A0A8H5HYY0"/>
<dbReference type="EMBL" id="JAACJN010000008">
    <property type="protein sequence ID" value="KAF5391916.1"/>
    <property type="molecule type" value="Genomic_DNA"/>
</dbReference>
<evidence type="ECO:0000256" key="1">
    <source>
        <dbReference type="ARBA" id="ARBA00005109"/>
    </source>
</evidence>